<proteinExistence type="predicted"/>
<name>A0A061E675_THECC</name>
<evidence type="ECO:0000313" key="2">
    <source>
        <dbReference type="Proteomes" id="UP000026915"/>
    </source>
</evidence>
<protein>
    <submittedName>
        <fullName evidence="1">Uncharacterized protein</fullName>
    </submittedName>
</protein>
<dbReference type="Proteomes" id="UP000026915">
    <property type="component" value="Chromosome 2"/>
</dbReference>
<dbReference type="HOGENOM" id="CLU_2417609_0_0_1"/>
<gene>
    <name evidence="1" type="ORF">TCM_008825</name>
</gene>
<dbReference type="InParanoid" id="A0A061E675"/>
<sequence length="92" mass="9754">MALAEGKRGGGNTNQHILFARYLPTTATITQKSLRITVMPGTSPAPGKGSSIELKLGVFLVFQLTAWLCKQVEGCFLPPSSGTSSCSALRAW</sequence>
<keyword evidence="2" id="KW-1185">Reference proteome</keyword>
<dbReference type="AlphaFoldDB" id="A0A061E675"/>
<reference evidence="1 2" key="1">
    <citation type="journal article" date="2013" name="Genome Biol.">
        <title>The genome sequence of the most widely cultivated cacao type and its use to identify candidate genes regulating pod color.</title>
        <authorList>
            <person name="Motamayor J.C."/>
            <person name="Mockaitis K."/>
            <person name="Schmutz J."/>
            <person name="Haiminen N."/>
            <person name="Iii D.L."/>
            <person name="Cornejo O."/>
            <person name="Findley S.D."/>
            <person name="Zheng P."/>
            <person name="Utro F."/>
            <person name="Royaert S."/>
            <person name="Saski C."/>
            <person name="Jenkins J."/>
            <person name="Podicheti R."/>
            <person name="Zhao M."/>
            <person name="Scheffler B.E."/>
            <person name="Stack J.C."/>
            <person name="Feltus F.A."/>
            <person name="Mustiga G.M."/>
            <person name="Amores F."/>
            <person name="Phillips W."/>
            <person name="Marelli J.P."/>
            <person name="May G.D."/>
            <person name="Shapiro H."/>
            <person name="Ma J."/>
            <person name="Bustamante C.D."/>
            <person name="Schnell R.J."/>
            <person name="Main D."/>
            <person name="Gilbert D."/>
            <person name="Parida L."/>
            <person name="Kuhn D.N."/>
        </authorList>
    </citation>
    <scope>NUCLEOTIDE SEQUENCE [LARGE SCALE GENOMIC DNA]</scope>
    <source>
        <strain evidence="2">cv. Matina 1-6</strain>
    </source>
</reference>
<accession>A0A061E675</accession>
<evidence type="ECO:0000313" key="1">
    <source>
        <dbReference type="EMBL" id="EOX99851.1"/>
    </source>
</evidence>
<dbReference type="EMBL" id="CM001880">
    <property type="protein sequence ID" value="EOX99851.1"/>
    <property type="molecule type" value="Genomic_DNA"/>
</dbReference>
<dbReference type="Gramene" id="EOX99851">
    <property type="protein sequence ID" value="EOX99851"/>
    <property type="gene ID" value="TCM_008825"/>
</dbReference>
<organism evidence="1 2">
    <name type="scientific">Theobroma cacao</name>
    <name type="common">Cacao</name>
    <name type="synonym">Cocoa</name>
    <dbReference type="NCBI Taxonomy" id="3641"/>
    <lineage>
        <taxon>Eukaryota</taxon>
        <taxon>Viridiplantae</taxon>
        <taxon>Streptophyta</taxon>
        <taxon>Embryophyta</taxon>
        <taxon>Tracheophyta</taxon>
        <taxon>Spermatophyta</taxon>
        <taxon>Magnoliopsida</taxon>
        <taxon>eudicotyledons</taxon>
        <taxon>Gunneridae</taxon>
        <taxon>Pentapetalae</taxon>
        <taxon>rosids</taxon>
        <taxon>malvids</taxon>
        <taxon>Malvales</taxon>
        <taxon>Malvaceae</taxon>
        <taxon>Byttnerioideae</taxon>
        <taxon>Theobroma</taxon>
    </lineage>
</organism>